<dbReference type="Proteomes" id="UP001500390">
    <property type="component" value="Unassembled WGS sequence"/>
</dbReference>
<protein>
    <recommendedName>
        <fullName evidence="2">Transposase DDE domain-containing protein</fullName>
    </recommendedName>
</protein>
<name>A0ABP8JZY8_9MICO</name>
<keyword evidence="4" id="KW-1185">Reference proteome</keyword>
<proteinExistence type="predicted"/>
<gene>
    <name evidence="3" type="ORF">GCM10023153_22950</name>
</gene>
<evidence type="ECO:0000259" key="2">
    <source>
        <dbReference type="Pfam" id="PF13701"/>
    </source>
</evidence>
<feature type="region of interest" description="Disordered" evidence="1">
    <location>
        <begin position="227"/>
        <end position="286"/>
    </location>
</feature>
<dbReference type="InterPro" id="IPR025668">
    <property type="entry name" value="Tnp_DDE_dom"/>
</dbReference>
<feature type="domain" description="Transposase DDE" evidence="2">
    <location>
        <begin position="20"/>
        <end position="227"/>
    </location>
</feature>
<reference evidence="4" key="1">
    <citation type="journal article" date="2019" name="Int. J. Syst. Evol. Microbiol.">
        <title>The Global Catalogue of Microorganisms (GCM) 10K type strain sequencing project: providing services to taxonomists for standard genome sequencing and annotation.</title>
        <authorList>
            <consortium name="The Broad Institute Genomics Platform"/>
            <consortium name="The Broad Institute Genome Sequencing Center for Infectious Disease"/>
            <person name="Wu L."/>
            <person name="Ma J."/>
        </authorList>
    </citation>
    <scope>NUCLEOTIDE SEQUENCE [LARGE SCALE GENOMIC DNA]</scope>
    <source>
        <strain evidence="4">JCM 17738</strain>
    </source>
</reference>
<organism evidence="3 4">
    <name type="scientific">Ornithinibacter aureus</name>
    <dbReference type="NCBI Taxonomy" id="622664"/>
    <lineage>
        <taxon>Bacteria</taxon>
        <taxon>Bacillati</taxon>
        <taxon>Actinomycetota</taxon>
        <taxon>Actinomycetes</taxon>
        <taxon>Micrococcales</taxon>
        <taxon>Intrasporangiaceae</taxon>
        <taxon>Ornithinibacter</taxon>
    </lineage>
</organism>
<comment type="caution">
    <text evidence="3">The sequence shown here is derived from an EMBL/GenBank/DDBJ whole genome shotgun (WGS) entry which is preliminary data.</text>
</comment>
<feature type="compositionally biased region" description="Basic and acidic residues" evidence="1">
    <location>
        <begin position="256"/>
        <end position="266"/>
    </location>
</feature>
<accession>A0ABP8JZY8</accession>
<evidence type="ECO:0000313" key="3">
    <source>
        <dbReference type="EMBL" id="GAA4398289.1"/>
    </source>
</evidence>
<evidence type="ECO:0000313" key="4">
    <source>
        <dbReference type="Proteomes" id="UP001500390"/>
    </source>
</evidence>
<feature type="region of interest" description="Disordered" evidence="1">
    <location>
        <begin position="322"/>
        <end position="399"/>
    </location>
</feature>
<feature type="compositionally biased region" description="Basic residues" evidence="1">
    <location>
        <begin position="389"/>
        <end position="399"/>
    </location>
</feature>
<feature type="compositionally biased region" description="Basic and acidic residues" evidence="1">
    <location>
        <begin position="342"/>
        <end position="355"/>
    </location>
</feature>
<dbReference type="Pfam" id="PF13701">
    <property type="entry name" value="DDE_Tnp_1_4"/>
    <property type="match status" value="1"/>
</dbReference>
<evidence type="ECO:0000256" key="1">
    <source>
        <dbReference type="SAM" id="MobiDB-lite"/>
    </source>
</evidence>
<sequence>MDSAYYGRDAVHAAITGGAAVSVTVRLDPAVKAAIASISDDAWTTIKYPNAIFDEATGTWVSKAEVAEVPYTAFTSRSKAERVTGRLVVRRIPDVHASRKQAAGQGTLFDLWRFHAFFTTVPADQLDAVAADSTHRGHAIIEQVHADLKASALAHLPSGRFAANSAWLVLAVIAFNLTRAAAALTAAPELVRATTATVRRKLIHVPARVATSARRITLHLPQHWALAATQDPAVRPRRQARPPPPRPDHLRRHRRHPEEPAREHPDSQVGRAPTPQPDPQPEDEITLRDPSDLLATASQEDCRVEAVTGEVPVEVLGGPVAVLPGLDNEDRTPCLGEDEGSVEPRRPATDDDHVPDLLGSVCGGSRPRPPSPPAVAARSRGDHIQGSAGHHRRSGRPKV</sequence>
<dbReference type="EMBL" id="BAABFX010000032">
    <property type="protein sequence ID" value="GAA4398289.1"/>
    <property type="molecule type" value="Genomic_DNA"/>
</dbReference>